<sequence>SSSEALSIVKVAIVQKGYPTVQLESEKLTSIEDSILEEMIKIHQREGLYVRFEKCSQNSGHLLLFCADKETSEWLIQIVPTLRPWEGAELLTLLGDDIPEIFVCKVSVPEEKGKKLEAERIFTMLEISNQGLNTKFWTVWACRRIENGHHWNFSIDKGSMFLLLKLNMRPYFGLGRLKFKTMFPKHQSLMNRMTADMIMCLPQRAVSLPVTGQSGLEGQLALD</sequence>
<accession>A0A0V0GAW5</accession>
<dbReference type="InterPro" id="IPR031961">
    <property type="entry name" value="DUF4780"/>
</dbReference>
<feature type="domain" description="DUF4780" evidence="1">
    <location>
        <begin position="9"/>
        <end position="180"/>
    </location>
</feature>
<dbReference type="AlphaFoldDB" id="A0A0V0GAW5"/>
<reference evidence="2" key="1">
    <citation type="journal article" date="2018" name="J. Proteomics">
        <title>Exploring the molecular complexity of Triatoma dimidiata sialome.</title>
        <authorList>
            <person name="Santiago P.B."/>
            <person name="de Araujo C.N."/>
            <person name="Charneau S."/>
            <person name="Bastos I.M.D."/>
            <person name="Assumpcao T.C.F."/>
            <person name="Queiroz R.M.L."/>
            <person name="Praca Y.R."/>
            <person name="Cordeiro T.M."/>
            <person name="Garcia C.H.S."/>
            <person name="da Silva I.G."/>
            <person name="Raiol T."/>
            <person name="Motta F.N."/>
            <person name="de Araujo Oliveira J.V."/>
            <person name="de Sousa M.V."/>
            <person name="Ribeiro J.M.C."/>
            <person name="de Santana J.M."/>
        </authorList>
    </citation>
    <scope>NUCLEOTIDE SEQUENCE</scope>
    <source>
        <strain evidence="2">Santander</strain>
        <tissue evidence="2">Salivary glands</tissue>
    </source>
</reference>
<evidence type="ECO:0000259" key="1">
    <source>
        <dbReference type="Pfam" id="PF16012"/>
    </source>
</evidence>
<feature type="non-terminal residue" evidence="2">
    <location>
        <position position="1"/>
    </location>
</feature>
<proteinExistence type="predicted"/>
<organism evidence="2">
    <name type="scientific">Triatoma dimidiata</name>
    <name type="common">Kissing bug</name>
    <name type="synonym">Meccus dimidiatus</name>
    <dbReference type="NCBI Taxonomy" id="72491"/>
    <lineage>
        <taxon>Eukaryota</taxon>
        <taxon>Metazoa</taxon>
        <taxon>Ecdysozoa</taxon>
        <taxon>Arthropoda</taxon>
        <taxon>Hexapoda</taxon>
        <taxon>Insecta</taxon>
        <taxon>Pterygota</taxon>
        <taxon>Neoptera</taxon>
        <taxon>Paraneoptera</taxon>
        <taxon>Hemiptera</taxon>
        <taxon>Heteroptera</taxon>
        <taxon>Panheteroptera</taxon>
        <taxon>Cimicomorpha</taxon>
        <taxon>Reduviidae</taxon>
        <taxon>Triatominae</taxon>
        <taxon>Triatoma</taxon>
    </lineage>
</organism>
<evidence type="ECO:0000313" key="2">
    <source>
        <dbReference type="EMBL" id="JAP05079.1"/>
    </source>
</evidence>
<protein>
    <recommendedName>
        <fullName evidence="1">DUF4780 domain-containing protein</fullName>
    </recommendedName>
</protein>
<dbReference type="EMBL" id="GECL01001045">
    <property type="protein sequence ID" value="JAP05079.1"/>
    <property type="molecule type" value="Transcribed_RNA"/>
</dbReference>
<name>A0A0V0GAW5_TRIDM</name>
<dbReference type="Pfam" id="PF16012">
    <property type="entry name" value="DUF4780"/>
    <property type="match status" value="1"/>
</dbReference>